<evidence type="ECO:0000256" key="4">
    <source>
        <dbReference type="SAM" id="MobiDB-lite"/>
    </source>
</evidence>
<name>A0A6P1T243_9RHOB</name>
<dbReference type="InterPro" id="IPR036388">
    <property type="entry name" value="WH-like_DNA-bd_sf"/>
</dbReference>
<keyword evidence="3" id="KW-0804">Transcription</keyword>
<evidence type="ECO:0000313" key="6">
    <source>
        <dbReference type="EMBL" id="QHQ35369.1"/>
    </source>
</evidence>
<sequence length="259" mass="29172">MTKEDRPHAPKARKQRSRNAPPAPSRRERLRTSRVSDVIYDDLRSAIIRMDLRPGDPVVEAHIRDRHGVSRTPVREAVLRLAEEGLVDVVSKSGTFVSRIPLVALREAIVARRALEAVTCAAAAERASESDVMSLRAIVQRQRERAETGDLEFFHDADDAFHAEVAAIAQYPGLWTMISNIRVQVERYRRLTLPQPGRMKMVVQEHAAVVDAIAAHDAETAVKAMHVHLDKLQLDISIFRDLWPECFIIDFPIDNLAAE</sequence>
<dbReference type="SUPFAM" id="SSF46785">
    <property type="entry name" value="Winged helix' DNA-binding domain"/>
    <property type="match status" value="1"/>
</dbReference>
<dbReference type="InterPro" id="IPR011711">
    <property type="entry name" value="GntR_C"/>
</dbReference>
<feature type="domain" description="HTH gntR-type" evidence="5">
    <location>
        <begin position="33"/>
        <end position="100"/>
    </location>
</feature>
<dbReference type="AlphaFoldDB" id="A0A6P1T243"/>
<dbReference type="Proteomes" id="UP000464495">
    <property type="component" value="Chromosome"/>
</dbReference>
<organism evidence="6 7">
    <name type="scientific">Algicella marina</name>
    <dbReference type="NCBI Taxonomy" id="2683284"/>
    <lineage>
        <taxon>Bacteria</taxon>
        <taxon>Pseudomonadati</taxon>
        <taxon>Pseudomonadota</taxon>
        <taxon>Alphaproteobacteria</taxon>
        <taxon>Rhodobacterales</taxon>
        <taxon>Paracoccaceae</taxon>
        <taxon>Algicella</taxon>
    </lineage>
</organism>
<reference evidence="6 7" key="1">
    <citation type="submission" date="2019-12" db="EMBL/GenBank/DDBJ databases">
        <title>Complete genome sequence of Algicella marina strain 9Alg 56(T) isolated from the red alga Tichocarpus crinitus.</title>
        <authorList>
            <person name="Kim S.-G."/>
            <person name="Nedashkovskaya O.I."/>
        </authorList>
    </citation>
    <scope>NUCLEOTIDE SEQUENCE [LARGE SCALE GENOMIC DNA]</scope>
    <source>
        <strain evidence="6 7">9Alg 56</strain>
    </source>
</reference>
<dbReference type="KEGG" id="amaq:GO499_09260"/>
<keyword evidence="7" id="KW-1185">Reference proteome</keyword>
<dbReference type="Gene3D" id="1.20.120.530">
    <property type="entry name" value="GntR ligand-binding domain-like"/>
    <property type="match status" value="1"/>
</dbReference>
<feature type="region of interest" description="Disordered" evidence="4">
    <location>
        <begin position="1"/>
        <end position="31"/>
    </location>
</feature>
<dbReference type="Pfam" id="PF00392">
    <property type="entry name" value="GntR"/>
    <property type="match status" value="1"/>
</dbReference>
<dbReference type="Pfam" id="PF07729">
    <property type="entry name" value="FCD"/>
    <property type="match status" value="1"/>
</dbReference>
<dbReference type="SMART" id="SM00895">
    <property type="entry name" value="FCD"/>
    <property type="match status" value="1"/>
</dbReference>
<dbReference type="InterPro" id="IPR036390">
    <property type="entry name" value="WH_DNA-bd_sf"/>
</dbReference>
<proteinExistence type="predicted"/>
<keyword evidence="2" id="KW-0238">DNA-binding</keyword>
<dbReference type="SMART" id="SM00345">
    <property type="entry name" value="HTH_GNTR"/>
    <property type="match status" value="1"/>
</dbReference>
<dbReference type="PANTHER" id="PTHR43537:SF45">
    <property type="entry name" value="GNTR FAMILY REGULATORY PROTEIN"/>
    <property type="match status" value="1"/>
</dbReference>
<evidence type="ECO:0000256" key="2">
    <source>
        <dbReference type="ARBA" id="ARBA00023125"/>
    </source>
</evidence>
<dbReference type="GO" id="GO:0003677">
    <property type="term" value="F:DNA binding"/>
    <property type="evidence" value="ECO:0007669"/>
    <property type="project" value="UniProtKB-KW"/>
</dbReference>
<evidence type="ECO:0000256" key="3">
    <source>
        <dbReference type="ARBA" id="ARBA00023163"/>
    </source>
</evidence>
<evidence type="ECO:0000313" key="7">
    <source>
        <dbReference type="Proteomes" id="UP000464495"/>
    </source>
</evidence>
<accession>A0A6P1T243</accession>
<dbReference type="Gene3D" id="1.10.10.10">
    <property type="entry name" value="Winged helix-like DNA-binding domain superfamily/Winged helix DNA-binding domain"/>
    <property type="match status" value="1"/>
</dbReference>
<evidence type="ECO:0000256" key="1">
    <source>
        <dbReference type="ARBA" id="ARBA00023015"/>
    </source>
</evidence>
<dbReference type="PROSITE" id="PS50949">
    <property type="entry name" value="HTH_GNTR"/>
    <property type="match status" value="1"/>
</dbReference>
<dbReference type="InterPro" id="IPR000524">
    <property type="entry name" value="Tscrpt_reg_HTH_GntR"/>
</dbReference>
<dbReference type="PANTHER" id="PTHR43537">
    <property type="entry name" value="TRANSCRIPTIONAL REGULATOR, GNTR FAMILY"/>
    <property type="match status" value="1"/>
</dbReference>
<dbReference type="RefSeq" id="WP_161861931.1">
    <property type="nucleotide sequence ID" value="NZ_CP046620.1"/>
</dbReference>
<dbReference type="InterPro" id="IPR008920">
    <property type="entry name" value="TF_FadR/GntR_C"/>
</dbReference>
<evidence type="ECO:0000259" key="5">
    <source>
        <dbReference type="PROSITE" id="PS50949"/>
    </source>
</evidence>
<keyword evidence="1" id="KW-0805">Transcription regulation</keyword>
<gene>
    <name evidence="6" type="ORF">GO499_09260</name>
</gene>
<dbReference type="GO" id="GO:0003700">
    <property type="term" value="F:DNA-binding transcription factor activity"/>
    <property type="evidence" value="ECO:0007669"/>
    <property type="project" value="InterPro"/>
</dbReference>
<protein>
    <submittedName>
        <fullName evidence="6">FCD domain-containing protein</fullName>
    </submittedName>
</protein>
<dbReference type="CDD" id="cd07377">
    <property type="entry name" value="WHTH_GntR"/>
    <property type="match status" value="1"/>
</dbReference>
<dbReference type="EMBL" id="CP046620">
    <property type="protein sequence ID" value="QHQ35369.1"/>
    <property type="molecule type" value="Genomic_DNA"/>
</dbReference>
<dbReference type="SUPFAM" id="SSF48008">
    <property type="entry name" value="GntR ligand-binding domain-like"/>
    <property type="match status" value="1"/>
</dbReference>